<dbReference type="Pfam" id="PF00462">
    <property type="entry name" value="Glutaredoxin"/>
    <property type="match status" value="1"/>
</dbReference>
<evidence type="ECO:0000313" key="8">
    <source>
        <dbReference type="EMBL" id="KWV84439.1"/>
    </source>
</evidence>
<comment type="caution">
    <text evidence="8">The sequence shown here is derived from an EMBL/GenBank/DDBJ whole genome shotgun (WGS) entry which is preliminary data.</text>
</comment>
<protein>
    <recommendedName>
        <fullName evidence="6">Glutaredoxin</fullName>
    </recommendedName>
</protein>
<comment type="function">
    <text evidence="6">Has a glutathione-disulfide oxidoreductase activity in the presence of NADPH and glutathione reductase. Reduces low molecular weight disulfides and proteins.</text>
</comment>
<evidence type="ECO:0000256" key="6">
    <source>
        <dbReference type="RuleBase" id="RU364065"/>
    </source>
</evidence>
<dbReference type="PRINTS" id="PR00160">
    <property type="entry name" value="GLUTAREDOXIN"/>
</dbReference>
<dbReference type="InterPro" id="IPR014025">
    <property type="entry name" value="Glutaredoxin_subgr"/>
</dbReference>
<keyword evidence="4" id="KW-1015">Disulfide bond</keyword>
<accession>A0A109LBE8</accession>
<dbReference type="GO" id="GO:0015038">
    <property type="term" value="F:glutathione disulfide oxidoreductase activity"/>
    <property type="evidence" value="ECO:0007669"/>
    <property type="project" value="UniProtKB-UniRule"/>
</dbReference>
<dbReference type="InterPro" id="IPR011767">
    <property type="entry name" value="GLR_AS"/>
</dbReference>
<dbReference type="Gene3D" id="3.40.30.10">
    <property type="entry name" value="Glutaredoxin"/>
    <property type="match status" value="1"/>
</dbReference>
<dbReference type="GO" id="GO:0045454">
    <property type="term" value="P:cell redox homeostasis"/>
    <property type="evidence" value="ECO:0007669"/>
    <property type="project" value="InterPro"/>
</dbReference>
<dbReference type="RefSeq" id="WP_054895639.1">
    <property type="nucleotide sequence ID" value="NZ_LCYA01000192.1"/>
</dbReference>
<evidence type="ECO:0000256" key="1">
    <source>
        <dbReference type="ARBA" id="ARBA00007787"/>
    </source>
</evidence>
<dbReference type="PROSITE" id="PS00195">
    <property type="entry name" value="GLUTAREDOXIN_1"/>
    <property type="match status" value="1"/>
</dbReference>
<dbReference type="AlphaFoldDB" id="A0A109LBE8"/>
<sequence length="84" mass="9332">MSQVTVYTTQHCPYCLSAKSLLARKGVTAIEVDVETSPQRLAEMLQRSQRRTVPQIFIGDRHVGGFDDLASLDRKGELDALLQA</sequence>
<evidence type="ECO:0000256" key="4">
    <source>
        <dbReference type="ARBA" id="ARBA00023157"/>
    </source>
</evidence>
<dbReference type="NCBIfam" id="TIGR02181">
    <property type="entry name" value="GRX_bact"/>
    <property type="match status" value="1"/>
</dbReference>
<evidence type="ECO:0000256" key="3">
    <source>
        <dbReference type="ARBA" id="ARBA00022982"/>
    </source>
</evidence>
<comment type="similarity">
    <text evidence="1 6">Belongs to the glutaredoxin family.</text>
</comment>
<dbReference type="Proteomes" id="UP000061348">
    <property type="component" value="Unassembled WGS sequence"/>
</dbReference>
<dbReference type="InterPro" id="IPR036249">
    <property type="entry name" value="Thioredoxin-like_sf"/>
</dbReference>
<name>A0A109LBE8_PSEFL</name>
<dbReference type="PANTHER" id="PTHR45694:SF18">
    <property type="entry name" value="GLUTAREDOXIN-1-RELATED"/>
    <property type="match status" value="1"/>
</dbReference>
<dbReference type="CDD" id="cd03418">
    <property type="entry name" value="GRX_GRXb_1_3_like"/>
    <property type="match status" value="1"/>
</dbReference>
<evidence type="ECO:0000256" key="2">
    <source>
        <dbReference type="ARBA" id="ARBA00022448"/>
    </source>
</evidence>
<dbReference type="EMBL" id="LCYA01000192">
    <property type="protein sequence ID" value="KWV84439.1"/>
    <property type="molecule type" value="Genomic_DNA"/>
</dbReference>
<keyword evidence="5 6" id="KW-0676">Redox-active center</keyword>
<gene>
    <name evidence="8" type="primary">grxC_3</name>
    <name evidence="8" type="ORF">PFLmoz3_05931</name>
</gene>
<organism evidence="8 9">
    <name type="scientific">Pseudomonas fluorescens</name>
    <dbReference type="NCBI Taxonomy" id="294"/>
    <lineage>
        <taxon>Bacteria</taxon>
        <taxon>Pseudomonadati</taxon>
        <taxon>Pseudomonadota</taxon>
        <taxon>Gammaproteobacteria</taxon>
        <taxon>Pseudomonadales</taxon>
        <taxon>Pseudomonadaceae</taxon>
        <taxon>Pseudomonas</taxon>
    </lineage>
</organism>
<dbReference type="PROSITE" id="PS51354">
    <property type="entry name" value="GLUTAREDOXIN_2"/>
    <property type="match status" value="1"/>
</dbReference>
<dbReference type="InterPro" id="IPR002109">
    <property type="entry name" value="Glutaredoxin"/>
</dbReference>
<dbReference type="GO" id="GO:0034599">
    <property type="term" value="P:cellular response to oxidative stress"/>
    <property type="evidence" value="ECO:0007669"/>
    <property type="project" value="TreeGrafter"/>
</dbReference>
<proteinExistence type="inferred from homology"/>
<keyword evidence="3 6" id="KW-0249">Electron transport</keyword>
<evidence type="ECO:0000256" key="5">
    <source>
        <dbReference type="ARBA" id="ARBA00023284"/>
    </source>
</evidence>
<dbReference type="PANTHER" id="PTHR45694">
    <property type="entry name" value="GLUTAREDOXIN 2"/>
    <property type="match status" value="1"/>
</dbReference>
<keyword evidence="6" id="KW-0963">Cytoplasm</keyword>
<dbReference type="GO" id="GO:0005737">
    <property type="term" value="C:cytoplasm"/>
    <property type="evidence" value="ECO:0007669"/>
    <property type="project" value="TreeGrafter"/>
</dbReference>
<reference evidence="8 9" key="1">
    <citation type="submission" date="2015-05" db="EMBL/GenBank/DDBJ databases">
        <title>A genomic and transcriptomic approach to investigate the blue pigment phenotype in Pseudomonas fluorescens.</title>
        <authorList>
            <person name="Andreani N.A."/>
            <person name="Cardazzo B."/>
        </authorList>
    </citation>
    <scope>NUCLEOTIDE SEQUENCE [LARGE SCALE GENOMIC DNA]</scope>
    <source>
        <strain evidence="8 9">Ps_22</strain>
    </source>
</reference>
<feature type="domain" description="Glutaredoxin" evidence="7">
    <location>
        <begin position="4"/>
        <end position="63"/>
    </location>
</feature>
<keyword evidence="2 6" id="KW-0813">Transport</keyword>
<evidence type="ECO:0000313" key="9">
    <source>
        <dbReference type="Proteomes" id="UP000061348"/>
    </source>
</evidence>
<dbReference type="SUPFAM" id="SSF52833">
    <property type="entry name" value="Thioredoxin-like"/>
    <property type="match status" value="1"/>
</dbReference>
<dbReference type="PATRIC" id="fig|294.194.peg.6566"/>
<dbReference type="InterPro" id="IPR011900">
    <property type="entry name" value="GRX_bact"/>
</dbReference>
<evidence type="ECO:0000259" key="7">
    <source>
        <dbReference type="Pfam" id="PF00462"/>
    </source>
</evidence>